<dbReference type="AlphaFoldDB" id="A0A562R2C6"/>
<evidence type="ECO:0000313" key="3">
    <source>
        <dbReference type="Proteomes" id="UP000318431"/>
    </source>
</evidence>
<keyword evidence="3" id="KW-1185">Reference proteome</keyword>
<dbReference type="Pfam" id="PF13480">
    <property type="entry name" value="Acetyltransf_6"/>
    <property type="match status" value="1"/>
</dbReference>
<evidence type="ECO:0000259" key="1">
    <source>
        <dbReference type="Pfam" id="PF13480"/>
    </source>
</evidence>
<dbReference type="RefSeq" id="WP_145650695.1">
    <property type="nucleotide sequence ID" value="NZ_VLLB01000007.1"/>
</dbReference>
<protein>
    <submittedName>
        <fullName evidence="2">CelD/BcsL family acetyltransferase involved in cellulose biosynthesis</fullName>
    </submittedName>
</protein>
<gene>
    <name evidence="2" type="ORF">IP91_03823</name>
</gene>
<dbReference type="OrthoDB" id="4349922at2"/>
<dbReference type="InterPro" id="IPR038740">
    <property type="entry name" value="BioF2-like_GNAT_dom"/>
</dbReference>
<dbReference type="Proteomes" id="UP000318431">
    <property type="component" value="Unassembled WGS sequence"/>
</dbReference>
<dbReference type="EMBL" id="VLLB01000007">
    <property type="protein sequence ID" value="TWI62983.1"/>
    <property type="molecule type" value="Genomic_DNA"/>
</dbReference>
<comment type="caution">
    <text evidence="2">The sequence shown here is derived from an EMBL/GenBank/DDBJ whole genome shotgun (WGS) entry which is preliminary data.</text>
</comment>
<proteinExistence type="predicted"/>
<dbReference type="GO" id="GO:0016740">
    <property type="term" value="F:transferase activity"/>
    <property type="evidence" value="ECO:0007669"/>
    <property type="project" value="UniProtKB-KW"/>
</dbReference>
<keyword evidence="2" id="KW-0808">Transferase</keyword>
<name>A0A562R2C6_9BURK</name>
<organism evidence="2 3">
    <name type="scientific">Pseudoduganella lurida</name>
    <dbReference type="NCBI Taxonomy" id="1036180"/>
    <lineage>
        <taxon>Bacteria</taxon>
        <taxon>Pseudomonadati</taxon>
        <taxon>Pseudomonadota</taxon>
        <taxon>Betaproteobacteria</taxon>
        <taxon>Burkholderiales</taxon>
        <taxon>Oxalobacteraceae</taxon>
        <taxon>Telluria group</taxon>
        <taxon>Pseudoduganella</taxon>
    </lineage>
</organism>
<sequence length="369" mass="41564">MSLQPSWQPRWQLFPATAFDEHAETWRTLNAATARTPLLAPEFVAPLLREFATSRTLLAICTAADGIVAMTVLAARGGGIWEVLQPSQAPLGLWLHRPDIPLEPLLAALTRRLPGVALLVGLTQRDPLLEARPPDSPTLRTLDYIRTAHVPVAGSFDDYWNARGKNLRSNLKKQRARLLKDGTVTRLQIDRLPEQMALAVADYGRLESAGWKAQLGTAIHPDNAQGRFYAAMLAGFAARGQAAVYRYWFDRQLVAMDLCIEGEGTLIVLKTTYDETVPPGLSPTLLMREEGCRRLFDEKQVVRLEFYGKVMEWHTRWTDEIRTMYHVNHYRWPLLRQLHAAAGGHATLLQRLRKRSVPAPARQPTPTME</sequence>
<dbReference type="SUPFAM" id="SSF55729">
    <property type="entry name" value="Acyl-CoA N-acyltransferases (Nat)"/>
    <property type="match status" value="1"/>
</dbReference>
<evidence type="ECO:0000313" key="2">
    <source>
        <dbReference type="EMBL" id="TWI62983.1"/>
    </source>
</evidence>
<dbReference type="InterPro" id="IPR016181">
    <property type="entry name" value="Acyl_CoA_acyltransferase"/>
</dbReference>
<reference evidence="2 3" key="1">
    <citation type="journal article" date="2015" name="Stand. Genomic Sci.">
        <title>Genomic Encyclopedia of Bacterial and Archaeal Type Strains, Phase III: the genomes of soil and plant-associated and newly described type strains.</title>
        <authorList>
            <person name="Whitman W.B."/>
            <person name="Woyke T."/>
            <person name="Klenk H.P."/>
            <person name="Zhou Y."/>
            <person name="Lilburn T.G."/>
            <person name="Beck B.J."/>
            <person name="De Vos P."/>
            <person name="Vandamme P."/>
            <person name="Eisen J.A."/>
            <person name="Garrity G."/>
            <person name="Hugenholtz P."/>
            <person name="Kyrpides N.C."/>
        </authorList>
    </citation>
    <scope>NUCLEOTIDE SEQUENCE [LARGE SCALE GENOMIC DNA]</scope>
    <source>
        <strain evidence="2 3">CGMCC 1.10822</strain>
    </source>
</reference>
<feature type="domain" description="BioF2-like acetyltransferase" evidence="1">
    <location>
        <begin position="166"/>
        <end position="313"/>
    </location>
</feature>
<accession>A0A562R2C6</accession>